<dbReference type="STRING" id="413434.SAMN04488132_105252"/>
<evidence type="ECO:0000313" key="3">
    <source>
        <dbReference type="Proteomes" id="UP000190888"/>
    </source>
</evidence>
<dbReference type="RefSeq" id="WP_139367115.1">
    <property type="nucleotide sequence ID" value="NZ_FUWH01000005.1"/>
</dbReference>
<dbReference type="AlphaFoldDB" id="A0A1T4PB66"/>
<sequence>MKFTNYLKQIQDVSIYPLISLVLFMTVFVIAVAYVFSADKKKMEDKAGIPLK</sequence>
<proteinExistence type="predicted"/>
<gene>
    <name evidence="2" type="ORF">SAMN04488132_105252</name>
</gene>
<evidence type="ECO:0000256" key="1">
    <source>
        <dbReference type="SAM" id="Phobius"/>
    </source>
</evidence>
<organism evidence="2 3">
    <name type="scientific">Sediminibacterium ginsengisoli</name>
    <dbReference type="NCBI Taxonomy" id="413434"/>
    <lineage>
        <taxon>Bacteria</taxon>
        <taxon>Pseudomonadati</taxon>
        <taxon>Bacteroidota</taxon>
        <taxon>Chitinophagia</taxon>
        <taxon>Chitinophagales</taxon>
        <taxon>Chitinophagaceae</taxon>
        <taxon>Sediminibacterium</taxon>
    </lineage>
</organism>
<keyword evidence="1" id="KW-0472">Membrane</keyword>
<accession>A0A1T4PB66</accession>
<dbReference type="OrthoDB" id="965798at2"/>
<feature type="transmembrane region" description="Helical" evidence="1">
    <location>
        <begin position="15"/>
        <end position="36"/>
    </location>
</feature>
<evidence type="ECO:0000313" key="2">
    <source>
        <dbReference type="EMBL" id="SJZ88790.1"/>
    </source>
</evidence>
<keyword evidence="1" id="KW-0812">Transmembrane</keyword>
<dbReference type="Proteomes" id="UP000190888">
    <property type="component" value="Unassembled WGS sequence"/>
</dbReference>
<reference evidence="2 3" key="1">
    <citation type="submission" date="2017-02" db="EMBL/GenBank/DDBJ databases">
        <authorList>
            <person name="Peterson S.W."/>
        </authorList>
    </citation>
    <scope>NUCLEOTIDE SEQUENCE [LARGE SCALE GENOMIC DNA]</scope>
    <source>
        <strain evidence="2 3">DSM 22335</strain>
    </source>
</reference>
<protein>
    <recommendedName>
        <fullName evidence="4">Cbb3-type cytochrome oxidase component FixQ</fullName>
    </recommendedName>
</protein>
<keyword evidence="1" id="KW-1133">Transmembrane helix</keyword>
<keyword evidence="3" id="KW-1185">Reference proteome</keyword>
<name>A0A1T4PB66_9BACT</name>
<evidence type="ECO:0008006" key="4">
    <source>
        <dbReference type="Google" id="ProtNLM"/>
    </source>
</evidence>
<dbReference type="EMBL" id="FUWH01000005">
    <property type="protein sequence ID" value="SJZ88790.1"/>
    <property type="molecule type" value="Genomic_DNA"/>
</dbReference>